<evidence type="ECO:0000313" key="2">
    <source>
        <dbReference type="EMBL" id="BBY05610.1"/>
    </source>
</evidence>
<feature type="chain" id="PRO_5038512536" description="Secreted protein" evidence="1">
    <location>
        <begin position="24"/>
        <end position="137"/>
    </location>
</feature>
<name>A0A7I7PAJ2_9MYCO</name>
<evidence type="ECO:0008006" key="4">
    <source>
        <dbReference type="Google" id="ProtNLM"/>
    </source>
</evidence>
<accession>A0A7I7PAJ2</accession>
<dbReference type="Proteomes" id="UP000466894">
    <property type="component" value="Chromosome"/>
</dbReference>
<keyword evidence="1" id="KW-0732">Signal</keyword>
<dbReference type="EMBL" id="AP022583">
    <property type="protein sequence ID" value="BBY05610.1"/>
    <property type="molecule type" value="Genomic_DNA"/>
</dbReference>
<protein>
    <recommendedName>
        <fullName evidence="4">Secreted protein</fullName>
    </recommendedName>
</protein>
<sequence>MKIGWGLVAAAICTAAAVRFASAADADDFSGTFIRTGPGTESDWQSTWVVTPCGPGCAHVADSTGWNADAHIIKGRWTFEVSRPDATKCLDGWAPGIANYSVDAARLDGWVVTTKPAPCALQEGYSTPLYFTLTRAG</sequence>
<reference evidence="2 3" key="1">
    <citation type="journal article" date="2019" name="Emerg. Microbes Infect.">
        <title>Comprehensive subspecies identification of 175 nontuberculous mycobacteria species based on 7547 genomic profiles.</title>
        <authorList>
            <person name="Matsumoto Y."/>
            <person name="Kinjo T."/>
            <person name="Motooka D."/>
            <person name="Nabeya D."/>
            <person name="Jung N."/>
            <person name="Uechi K."/>
            <person name="Horii T."/>
            <person name="Iida T."/>
            <person name="Fujita J."/>
            <person name="Nakamura S."/>
        </authorList>
    </citation>
    <scope>NUCLEOTIDE SEQUENCE [LARGE SCALE GENOMIC DNA]</scope>
    <source>
        <strain evidence="2 3">JCM 16367</strain>
    </source>
</reference>
<feature type="signal peptide" evidence="1">
    <location>
        <begin position="1"/>
        <end position="23"/>
    </location>
</feature>
<evidence type="ECO:0000256" key="1">
    <source>
        <dbReference type="SAM" id="SignalP"/>
    </source>
</evidence>
<dbReference type="AlphaFoldDB" id="A0A7I7PAJ2"/>
<dbReference type="KEGG" id="mnv:MNVI_09280"/>
<evidence type="ECO:0000313" key="3">
    <source>
        <dbReference type="Proteomes" id="UP000466894"/>
    </source>
</evidence>
<organism evidence="2 3">
    <name type="scientific">Mycobacterium noviomagense</name>
    <dbReference type="NCBI Taxonomy" id="459858"/>
    <lineage>
        <taxon>Bacteria</taxon>
        <taxon>Bacillati</taxon>
        <taxon>Actinomycetota</taxon>
        <taxon>Actinomycetes</taxon>
        <taxon>Mycobacteriales</taxon>
        <taxon>Mycobacteriaceae</taxon>
        <taxon>Mycobacterium</taxon>
    </lineage>
</organism>
<proteinExistence type="predicted"/>
<gene>
    <name evidence="2" type="ORF">MNVI_09280</name>
</gene>